<dbReference type="SUPFAM" id="SSF103506">
    <property type="entry name" value="Mitochondrial carrier"/>
    <property type="match status" value="1"/>
</dbReference>
<evidence type="ECO:0000313" key="7">
    <source>
        <dbReference type="EMBL" id="GBG29110.1"/>
    </source>
</evidence>
<evidence type="ECO:0000313" key="8">
    <source>
        <dbReference type="Proteomes" id="UP000241890"/>
    </source>
</evidence>
<evidence type="ECO:0000256" key="5">
    <source>
        <dbReference type="RuleBase" id="RU000488"/>
    </source>
</evidence>
<dbReference type="EMBL" id="BEYU01000053">
    <property type="protein sequence ID" value="GBG29110.1"/>
    <property type="molecule type" value="Genomic_DNA"/>
</dbReference>
<accession>A0A2R5GDU3</accession>
<evidence type="ECO:0000256" key="4">
    <source>
        <dbReference type="PROSITE-ProRule" id="PRU00282"/>
    </source>
</evidence>
<dbReference type="OrthoDB" id="409948at2759"/>
<dbReference type="PROSITE" id="PS50920">
    <property type="entry name" value="SOLCAR"/>
    <property type="match status" value="1"/>
</dbReference>
<gene>
    <name evidence="7" type="ORF">FCC1311_053332</name>
</gene>
<evidence type="ECO:0000256" key="3">
    <source>
        <dbReference type="ARBA" id="ARBA00023136"/>
    </source>
</evidence>
<reference evidence="7 8" key="1">
    <citation type="submission" date="2017-12" db="EMBL/GenBank/DDBJ databases">
        <title>Sequencing, de novo assembly and annotation of complete genome of a new Thraustochytrid species, strain FCC1311.</title>
        <authorList>
            <person name="Sedici K."/>
            <person name="Godart F."/>
            <person name="Aiese Cigliano R."/>
            <person name="Sanseverino W."/>
            <person name="Barakat M."/>
            <person name="Ortet P."/>
            <person name="Marechal E."/>
            <person name="Cagnac O."/>
            <person name="Amato A."/>
        </authorList>
    </citation>
    <scope>NUCLEOTIDE SEQUENCE [LARGE SCALE GENOMIC DNA]</scope>
</reference>
<name>A0A2R5GDU3_9STRA</name>
<dbReference type="Pfam" id="PF00153">
    <property type="entry name" value="Mito_carr"/>
    <property type="match status" value="3"/>
</dbReference>
<dbReference type="PANTHER" id="PTHR47567">
    <property type="entry name" value="MITOCHONDRIAL SUBSTRATE/SOLUTE CARRIER"/>
    <property type="match status" value="1"/>
</dbReference>
<dbReference type="GO" id="GO:0016020">
    <property type="term" value="C:membrane"/>
    <property type="evidence" value="ECO:0007669"/>
    <property type="project" value="UniProtKB-SubCell"/>
</dbReference>
<keyword evidence="8" id="KW-1185">Reference proteome</keyword>
<evidence type="ECO:0000256" key="2">
    <source>
        <dbReference type="ARBA" id="ARBA00022692"/>
    </source>
</evidence>
<comment type="caution">
    <text evidence="7">The sequence shown here is derived from an EMBL/GenBank/DDBJ whole genome shotgun (WGS) entry which is preliminary data.</text>
</comment>
<dbReference type="AlphaFoldDB" id="A0A2R5GDU3"/>
<keyword evidence="2 4" id="KW-0812">Transmembrane</keyword>
<sequence length="348" mass="37541">MGKEDDTNELRAVLQRQVSGRDDETTFEMEGTDTDMDKKTPVQGGVAAAAKAAPVTPVQKESLGEILERAGKRAIGGGLPGAMAMGVQVLSLMWLRTTVNYQYRNGGTMREAFSTLYKEGGIRRFYRGVGPGLFQGPLSRFGDTASNAGMLALLDSSETTATLPVAVKTAAASFSAATFRIFLMPIDAAKTSLQVNGKDGLRILSSKMKVGGPQVLWAGALGSASATFVGHYPWFFTYNTLNEMIPMPAEDDPNHTLKKLSRNAVIGFSASAVSDTVSNSIRVLKVTKQTSAEPITYPEAFRQVVAKDGLSGVFFRGLQTKILANGLQGMLFTVLWKQFEQTLFKQRS</sequence>
<comment type="subcellular location">
    <subcellularLocation>
        <location evidence="1">Membrane</location>
        <topology evidence="1">Multi-pass membrane protein</topology>
    </subcellularLocation>
</comment>
<dbReference type="InterPro" id="IPR018108">
    <property type="entry name" value="MCP_transmembrane"/>
</dbReference>
<feature type="compositionally biased region" description="Acidic residues" evidence="6">
    <location>
        <begin position="25"/>
        <end position="34"/>
    </location>
</feature>
<keyword evidence="3 4" id="KW-0472">Membrane</keyword>
<dbReference type="Proteomes" id="UP000241890">
    <property type="component" value="Unassembled WGS sequence"/>
</dbReference>
<evidence type="ECO:0000256" key="6">
    <source>
        <dbReference type="SAM" id="MobiDB-lite"/>
    </source>
</evidence>
<dbReference type="PANTHER" id="PTHR47567:SF1">
    <property type="entry name" value="NAD-DEPENDENT EPIMERASE_DEHYDRATASE DOMAIN-CONTAINING PROTEIN"/>
    <property type="match status" value="1"/>
</dbReference>
<dbReference type="InParanoid" id="A0A2R5GDU3"/>
<evidence type="ECO:0000256" key="1">
    <source>
        <dbReference type="ARBA" id="ARBA00004141"/>
    </source>
</evidence>
<feature type="region of interest" description="Disordered" evidence="6">
    <location>
        <begin position="1"/>
        <end position="40"/>
    </location>
</feature>
<dbReference type="InterPro" id="IPR023395">
    <property type="entry name" value="MCP_dom_sf"/>
</dbReference>
<protein>
    <submittedName>
        <fullName evidence="7">Solute carrier family 25 member 38-like</fullName>
    </submittedName>
</protein>
<proteinExistence type="inferred from homology"/>
<organism evidence="7 8">
    <name type="scientific">Hondaea fermentalgiana</name>
    <dbReference type="NCBI Taxonomy" id="2315210"/>
    <lineage>
        <taxon>Eukaryota</taxon>
        <taxon>Sar</taxon>
        <taxon>Stramenopiles</taxon>
        <taxon>Bigyra</taxon>
        <taxon>Labyrinthulomycetes</taxon>
        <taxon>Thraustochytrida</taxon>
        <taxon>Thraustochytriidae</taxon>
        <taxon>Hondaea</taxon>
    </lineage>
</organism>
<feature type="repeat" description="Solcar" evidence="4">
    <location>
        <begin position="163"/>
        <end position="244"/>
    </location>
</feature>
<keyword evidence="5" id="KW-0813">Transport</keyword>
<comment type="similarity">
    <text evidence="5">Belongs to the mitochondrial carrier (TC 2.A.29) family.</text>
</comment>
<dbReference type="Gene3D" id="1.50.40.10">
    <property type="entry name" value="Mitochondrial carrier domain"/>
    <property type="match status" value="1"/>
</dbReference>